<dbReference type="AlphaFoldDB" id="A0A3M7Q1N4"/>
<dbReference type="EMBL" id="REGN01007849">
    <property type="protein sequence ID" value="RNA05114.1"/>
    <property type="molecule type" value="Genomic_DNA"/>
</dbReference>
<keyword evidence="1" id="KW-0812">Transmembrane</keyword>
<keyword evidence="1" id="KW-0472">Membrane</keyword>
<evidence type="ECO:0000313" key="3">
    <source>
        <dbReference type="Proteomes" id="UP000276133"/>
    </source>
</evidence>
<proteinExistence type="predicted"/>
<protein>
    <submittedName>
        <fullName evidence="2">Uncharacterized protein</fullName>
    </submittedName>
</protein>
<evidence type="ECO:0000256" key="1">
    <source>
        <dbReference type="SAM" id="Phobius"/>
    </source>
</evidence>
<feature type="transmembrane region" description="Helical" evidence="1">
    <location>
        <begin position="40"/>
        <end position="60"/>
    </location>
</feature>
<organism evidence="2 3">
    <name type="scientific">Brachionus plicatilis</name>
    <name type="common">Marine rotifer</name>
    <name type="synonym">Brachionus muelleri</name>
    <dbReference type="NCBI Taxonomy" id="10195"/>
    <lineage>
        <taxon>Eukaryota</taxon>
        <taxon>Metazoa</taxon>
        <taxon>Spiralia</taxon>
        <taxon>Gnathifera</taxon>
        <taxon>Rotifera</taxon>
        <taxon>Eurotatoria</taxon>
        <taxon>Monogononta</taxon>
        <taxon>Pseudotrocha</taxon>
        <taxon>Ploima</taxon>
        <taxon>Brachionidae</taxon>
        <taxon>Brachionus</taxon>
    </lineage>
</organism>
<keyword evidence="1" id="KW-1133">Transmembrane helix</keyword>
<sequence>METHLISSKIRDLIKYHSKDINKIIFDLILLILQDDIEFYIIYNLVISCISNVLKILAIYHRYLIGIII</sequence>
<reference evidence="2 3" key="1">
    <citation type="journal article" date="2018" name="Sci. Rep.">
        <title>Genomic signatures of local adaptation to the degree of environmental predictability in rotifers.</title>
        <authorList>
            <person name="Franch-Gras L."/>
            <person name="Hahn C."/>
            <person name="Garcia-Roger E.M."/>
            <person name="Carmona M.J."/>
            <person name="Serra M."/>
            <person name="Gomez A."/>
        </authorList>
    </citation>
    <scope>NUCLEOTIDE SEQUENCE [LARGE SCALE GENOMIC DNA]</scope>
    <source>
        <strain evidence="2">HYR1</strain>
    </source>
</reference>
<dbReference type="Proteomes" id="UP000276133">
    <property type="component" value="Unassembled WGS sequence"/>
</dbReference>
<keyword evidence="3" id="KW-1185">Reference proteome</keyword>
<gene>
    <name evidence="2" type="ORF">BpHYR1_012292</name>
</gene>
<comment type="caution">
    <text evidence="2">The sequence shown here is derived from an EMBL/GenBank/DDBJ whole genome shotgun (WGS) entry which is preliminary data.</text>
</comment>
<name>A0A3M7Q1N4_BRAPC</name>
<accession>A0A3M7Q1N4</accession>
<evidence type="ECO:0000313" key="2">
    <source>
        <dbReference type="EMBL" id="RNA05114.1"/>
    </source>
</evidence>